<gene>
    <name evidence="1" type="ORF">SAMN06265171_105242</name>
</gene>
<organism evidence="1 2">
    <name type="scientific">Chryseobacterium rhizoplanae</name>
    <dbReference type="NCBI Taxonomy" id="1609531"/>
    <lineage>
        <taxon>Bacteria</taxon>
        <taxon>Pseudomonadati</taxon>
        <taxon>Bacteroidota</taxon>
        <taxon>Flavobacteriia</taxon>
        <taxon>Flavobacteriales</taxon>
        <taxon>Weeksellaceae</taxon>
        <taxon>Chryseobacterium group</taxon>
        <taxon>Chryseobacterium</taxon>
    </lineage>
</organism>
<accession>A0A521DLU9</accession>
<dbReference type="EMBL" id="FXTC01000005">
    <property type="protein sequence ID" value="SMO72562.1"/>
    <property type="molecule type" value="Genomic_DNA"/>
</dbReference>
<name>A0A521DLU9_9FLAO</name>
<keyword evidence="2" id="KW-1185">Reference proteome</keyword>
<dbReference type="Proteomes" id="UP000316916">
    <property type="component" value="Unassembled WGS sequence"/>
</dbReference>
<proteinExistence type="predicted"/>
<dbReference type="AlphaFoldDB" id="A0A521DLU9"/>
<reference evidence="1 2" key="1">
    <citation type="submission" date="2017-05" db="EMBL/GenBank/DDBJ databases">
        <authorList>
            <person name="Varghese N."/>
            <person name="Submissions S."/>
        </authorList>
    </citation>
    <scope>NUCLEOTIDE SEQUENCE [LARGE SCALE GENOMIC DNA]</scope>
    <source>
        <strain evidence="1 2">DSM 29371</strain>
    </source>
</reference>
<evidence type="ECO:0000313" key="2">
    <source>
        <dbReference type="Proteomes" id="UP000316916"/>
    </source>
</evidence>
<protein>
    <submittedName>
        <fullName evidence="1">Uncharacterized protein</fullName>
    </submittedName>
</protein>
<sequence>MIILSKMTTASLNLNNINSEDSFSRSPGSGKLFFKKPYNPICISNTLSVYINLKYSNKNPAKISISAG</sequence>
<evidence type="ECO:0000313" key="1">
    <source>
        <dbReference type="EMBL" id="SMO72562.1"/>
    </source>
</evidence>